<proteinExistence type="predicted"/>
<name>A0A1B2J6J9_PICPA</name>
<gene>
    <name evidence="1" type="ORF">ATY40_BA7501697</name>
</gene>
<protein>
    <submittedName>
        <fullName evidence="1">BA75_01697T0</fullName>
    </submittedName>
</protein>
<dbReference type="OrthoDB" id="10299887at2759"/>
<sequence length="192" mass="22083">MDFSLTQILPSFSEEIAQLNDNLGTVFENFSSDINDEIVASTERQQDIIAMTRKLSKTCDKHKHHKLVVSNDKSLMQDLDDIILSITITKSSLDETIRRLNKAQSQLGNDRYLQNSEKLYRYCKENKLITTKEKLQQYEQLERQLGVSTKLRFPLKQKSESTLSLTDNTVLADFEPSQTESSLKKLFIDEAS</sequence>
<evidence type="ECO:0000313" key="2">
    <source>
        <dbReference type="Proteomes" id="UP000094565"/>
    </source>
</evidence>
<reference evidence="1 2" key="1">
    <citation type="submission" date="2016-02" db="EMBL/GenBank/DDBJ databases">
        <title>Comparative genomic and transcriptomic foundation for Pichia pastoris.</title>
        <authorList>
            <person name="Love K.R."/>
            <person name="Shah K.A."/>
            <person name="Whittaker C.A."/>
            <person name="Wu J."/>
            <person name="Bartlett M.C."/>
            <person name="Ma D."/>
            <person name="Leeson R.L."/>
            <person name="Priest M."/>
            <person name="Young S.K."/>
            <person name="Love J.C."/>
        </authorList>
    </citation>
    <scope>NUCLEOTIDE SEQUENCE [LARGE SCALE GENOMIC DNA]</scope>
    <source>
        <strain evidence="1 2">ATCC 28485</strain>
    </source>
</reference>
<organism evidence="1 2">
    <name type="scientific">Komagataella pastoris</name>
    <name type="common">Yeast</name>
    <name type="synonym">Pichia pastoris</name>
    <dbReference type="NCBI Taxonomy" id="4922"/>
    <lineage>
        <taxon>Eukaryota</taxon>
        <taxon>Fungi</taxon>
        <taxon>Dikarya</taxon>
        <taxon>Ascomycota</taxon>
        <taxon>Saccharomycotina</taxon>
        <taxon>Pichiomycetes</taxon>
        <taxon>Pichiales</taxon>
        <taxon>Pichiaceae</taxon>
        <taxon>Komagataella</taxon>
    </lineage>
</organism>
<keyword evidence="2" id="KW-1185">Reference proteome</keyword>
<dbReference type="Proteomes" id="UP000094565">
    <property type="component" value="Chromosome 1"/>
</dbReference>
<evidence type="ECO:0000313" key="1">
    <source>
        <dbReference type="EMBL" id="ANZ73609.1"/>
    </source>
</evidence>
<dbReference type="EMBL" id="CP014584">
    <property type="protein sequence ID" value="ANZ73609.1"/>
    <property type="molecule type" value="Genomic_DNA"/>
</dbReference>
<accession>A0A1B2J6J9</accession>
<dbReference type="AlphaFoldDB" id="A0A1B2J6J9"/>